<dbReference type="SMART" id="SM00342">
    <property type="entry name" value="HTH_ARAC"/>
    <property type="match status" value="1"/>
</dbReference>
<sequence length="284" mass="31455">MTELTLDFRQPSPAFADHFSFFYHFQQGDEVFEMVDRADFAQLRFILRGDGRCQFVDGTVQDMPDIYIQGPTTGNTLITGTGDADVIGVGLMPAGWAALVPMDASAAANRLFDADDLLGPAVTETRDRLLATTDFDARVKIFEALLTGLMADRKAGYHDFVAAVNQWLVDSVTPDVNELAERTGLSASQVQRGCKRYFGSPPKLLARKYRALRAAIALTHKDGDLDDILAEGFYDQSHFIRELKHFTGMTPAAFAGEPTVLNQQIAKRIELERNNPMQRSTVIT</sequence>
<protein>
    <submittedName>
        <fullName evidence="5">AraC family transcriptional regulator</fullName>
    </submittedName>
</protein>
<accession>A0ABT8ZUN1</accession>
<evidence type="ECO:0000256" key="1">
    <source>
        <dbReference type="ARBA" id="ARBA00023015"/>
    </source>
</evidence>
<keyword evidence="1" id="KW-0805">Transcription regulation</keyword>
<evidence type="ECO:0000256" key="3">
    <source>
        <dbReference type="ARBA" id="ARBA00023163"/>
    </source>
</evidence>
<dbReference type="EMBL" id="JAUQSZ010000001">
    <property type="protein sequence ID" value="MDO7840695.1"/>
    <property type="molecule type" value="Genomic_DNA"/>
</dbReference>
<dbReference type="PROSITE" id="PS01124">
    <property type="entry name" value="HTH_ARAC_FAMILY_2"/>
    <property type="match status" value="1"/>
</dbReference>
<dbReference type="RefSeq" id="WP_304558884.1">
    <property type="nucleotide sequence ID" value="NZ_JAUQSZ010000001.1"/>
</dbReference>
<dbReference type="PANTHER" id="PTHR46796">
    <property type="entry name" value="HTH-TYPE TRANSCRIPTIONAL ACTIVATOR RHAS-RELATED"/>
    <property type="match status" value="1"/>
</dbReference>
<feature type="domain" description="HTH araC/xylS-type" evidence="4">
    <location>
        <begin position="158"/>
        <end position="257"/>
    </location>
</feature>
<comment type="caution">
    <text evidence="5">The sequence shown here is derived from an EMBL/GenBank/DDBJ whole genome shotgun (WGS) entry which is preliminary data.</text>
</comment>
<evidence type="ECO:0000259" key="4">
    <source>
        <dbReference type="PROSITE" id="PS01124"/>
    </source>
</evidence>
<name>A0ABT8ZUN1_9SPHN</name>
<dbReference type="Pfam" id="PF12833">
    <property type="entry name" value="HTH_18"/>
    <property type="match status" value="1"/>
</dbReference>
<gene>
    <name evidence="5" type="ORF">Q5H94_00010</name>
</gene>
<reference evidence="5" key="1">
    <citation type="submission" date="2023-07" db="EMBL/GenBank/DDBJ databases">
        <authorList>
            <person name="Kim M.K."/>
        </authorList>
    </citation>
    <scope>NUCLEOTIDE SEQUENCE</scope>
    <source>
        <strain evidence="5">CA1-15</strain>
    </source>
</reference>
<dbReference type="Gene3D" id="1.10.10.60">
    <property type="entry name" value="Homeodomain-like"/>
    <property type="match status" value="1"/>
</dbReference>
<proteinExistence type="predicted"/>
<evidence type="ECO:0000313" key="5">
    <source>
        <dbReference type="EMBL" id="MDO7840695.1"/>
    </source>
</evidence>
<dbReference type="InterPro" id="IPR050204">
    <property type="entry name" value="AraC_XylS_family_regulators"/>
</dbReference>
<organism evidence="5 6">
    <name type="scientific">Sphingomonas immobilis</name>
    <dbReference type="NCBI Taxonomy" id="3063997"/>
    <lineage>
        <taxon>Bacteria</taxon>
        <taxon>Pseudomonadati</taxon>
        <taxon>Pseudomonadota</taxon>
        <taxon>Alphaproteobacteria</taxon>
        <taxon>Sphingomonadales</taxon>
        <taxon>Sphingomonadaceae</taxon>
        <taxon>Sphingomonas</taxon>
    </lineage>
</organism>
<keyword evidence="3" id="KW-0804">Transcription</keyword>
<dbReference type="InterPro" id="IPR018060">
    <property type="entry name" value="HTH_AraC"/>
</dbReference>
<evidence type="ECO:0000313" key="6">
    <source>
        <dbReference type="Proteomes" id="UP001176468"/>
    </source>
</evidence>
<dbReference type="Proteomes" id="UP001176468">
    <property type="component" value="Unassembled WGS sequence"/>
</dbReference>
<keyword evidence="2" id="KW-0238">DNA-binding</keyword>
<keyword evidence="6" id="KW-1185">Reference proteome</keyword>
<evidence type="ECO:0000256" key="2">
    <source>
        <dbReference type="ARBA" id="ARBA00023125"/>
    </source>
</evidence>